<evidence type="ECO:0000313" key="8">
    <source>
        <dbReference type="Proteomes" id="UP000199512"/>
    </source>
</evidence>
<dbReference type="Gene3D" id="2.40.50.140">
    <property type="entry name" value="Nucleic acid-binding proteins"/>
    <property type="match status" value="1"/>
</dbReference>
<dbReference type="InterPro" id="IPR052165">
    <property type="entry name" value="Membrane_assoc_protease"/>
</dbReference>
<dbReference type="InterPro" id="IPR012340">
    <property type="entry name" value="NA-bd_OB-fold"/>
</dbReference>
<dbReference type="Proteomes" id="UP000199512">
    <property type="component" value="Unassembled WGS sequence"/>
</dbReference>
<keyword evidence="7" id="KW-0378">Hydrolase</keyword>
<reference evidence="7 8" key="1">
    <citation type="submission" date="2016-10" db="EMBL/GenBank/DDBJ databases">
        <authorList>
            <person name="de Groot N.N."/>
        </authorList>
    </citation>
    <scope>NUCLEOTIDE SEQUENCE [LARGE SCALE GENOMIC DNA]</scope>
    <source>
        <strain evidence="7 8">Calf135</strain>
    </source>
</reference>
<keyword evidence="3 5" id="KW-1133">Transmembrane helix</keyword>
<evidence type="ECO:0000313" key="7">
    <source>
        <dbReference type="EMBL" id="SEN64154.1"/>
    </source>
</evidence>
<dbReference type="STRING" id="215200.SAMN05216454_10759"/>
<proteinExistence type="predicted"/>
<accession>A0A1H8I729</accession>
<dbReference type="InterPro" id="IPR002810">
    <property type="entry name" value="NfeD-like_C"/>
</dbReference>
<evidence type="ECO:0000256" key="1">
    <source>
        <dbReference type="ARBA" id="ARBA00004141"/>
    </source>
</evidence>
<evidence type="ECO:0000256" key="3">
    <source>
        <dbReference type="ARBA" id="ARBA00022989"/>
    </source>
</evidence>
<keyword evidence="7" id="KW-0645">Protease</keyword>
<dbReference type="PANTHER" id="PTHR33507:SF3">
    <property type="entry name" value="INNER MEMBRANE PROTEIN YBBJ"/>
    <property type="match status" value="1"/>
</dbReference>
<keyword evidence="8" id="KW-1185">Reference proteome</keyword>
<dbReference type="PANTHER" id="PTHR33507">
    <property type="entry name" value="INNER MEMBRANE PROTEIN YBBJ"/>
    <property type="match status" value="1"/>
</dbReference>
<gene>
    <name evidence="7" type="ORF">SAMN05216454_10759</name>
</gene>
<feature type="transmembrane region" description="Helical" evidence="5">
    <location>
        <begin position="48"/>
        <end position="67"/>
    </location>
</feature>
<dbReference type="SUPFAM" id="SSF141322">
    <property type="entry name" value="NfeD domain-like"/>
    <property type="match status" value="1"/>
</dbReference>
<evidence type="ECO:0000259" key="6">
    <source>
        <dbReference type="Pfam" id="PF01957"/>
    </source>
</evidence>
<sequence length="150" mass="16292">MVLSIKVIWVLVAIAFAIAEAATLSLTMIWFTIGALCALGVSYITESLTIQIAVFAIISFLLLFIATKKLIKMDRDKSNTHWASVDTNTDAIIGKKGFVLKEITPEEAGIVKVKGEEWSAISCDSDSTIEKGTEIIVKSIEGVKLVVCKK</sequence>
<evidence type="ECO:0000256" key="5">
    <source>
        <dbReference type="SAM" id="Phobius"/>
    </source>
</evidence>
<dbReference type="GO" id="GO:0008233">
    <property type="term" value="F:peptidase activity"/>
    <property type="evidence" value="ECO:0007669"/>
    <property type="project" value="UniProtKB-KW"/>
</dbReference>
<evidence type="ECO:0000256" key="4">
    <source>
        <dbReference type="ARBA" id="ARBA00023136"/>
    </source>
</evidence>
<dbReference type="GO" id="GO:0006508">
    <property type="term" value="P:proteolysis"/>
    <property type="evidence" value="ECO:0007669"/>
    <property type="project" value="UniProtKB-KW"/>
</dbReference>
<evidence type="ECO:0000256" key="2">
    <source>
        <dbReference type="ARBA" id="ARBA00022692"/>
    </source>
</evidence>
<dbReference type="EMBL" id="FODF01000007">
    <property type="protein sequence ID" value="SEN64154.1"/>
    <property type="molecule type" value="Genomic_DNA"/>
</dbReference>
<name>A0A1H8I729_9FIRM</name>
<comment type="subcellular location">
    <subcellularLocation>
        <location evidence="1">Membrane</location>
        <topology evidence="1">Multi-pass membrane protein</topology>
    </subcellularLocation>
</comment>
<dbReference type="Pfam" id="PF01957">
    <property type="entry name" value="NfeD"/>
    <property type="match status" value="1"/>
</dbReference>
<feature type="domain" description="NfeD-like C-terminal" evidence="6">
    <location>
        <begin position="90"/>
        <end position="147"/>
    </location>
</feature>
<keyword evidence="2 5" id="KW-0812">Transmembrane</keyword>
<feature type="transmembrane region" description="Helical" evidence="5">
    <location>
        <begin position="7"/>
        <end position="36"/>
    </location>
</feature>
<organism evidence="7 8">
    <name type="scientific">Peptostreptococcus russellii</name>
    <dbReference type="NCBI Taxonomy" id="215200"/>
    <lineage>
        <taxon>Bacteria</taxon>
        <taxon>Bacillati</taxon>
        <taxon>Bacillota</taxon>
        <taxon>Clostridia</taxon>
        <taxon>Peptostreptococcales</taxon>
        <taxon>Peptostreptococcaceae</taxon>
        <taxon>Peptostreptococcus</taxon>
    </lineage>
</organism>
<dbReference type="RefSeq" id="WP_242938928.1">
    <property type="nucleotide sequence ID" value="NZ_CAUWDX010000046.1"/>
</dbReference>
<dbReference type="GO" id="GO:0005886">
    <property type="term" value="C:plasma membrane"/>
    <property type="evidence" value="ECO:0007669"/>
    <property type="project" value="TreeGrafter"/>
</dbReference>
<protein>
    <submittedName>
        <fullName evidence="7">Membrane protein implicated in regulation of membrane protease activity</fullName>
    </submittedName>
</protein>
<dbReference type="AlphaFoldDB" id="A0A1H8I729"/>
<keyword evidence="4 5" id="KW-0472">Membrane</keyword>